<reference evidence="1" key="1">
    <citation type="submission" date="2014-11" db="EMBL/GenBank/DDBJ databases">
        <authorList>
            <person name="Amaro Gonzalez C."/>
        </authorList>
    </citation>
    <scope>NUCLEOTIDE SEQUENCE</scope>
</reference>
<evidence type="ECO:0000313" key="1">
    <source>
        <dbReference type="EMBL" id="JAH11282.1"/>
    </source>
</evidence>
<proteinExistence type="predicted"/>
<dbReference type="AlphaFoldDB" id="A0A0E9Q456"/>
<protein>
    <submittedName>
        <fullName evidence="1">Uncharacterized protein</fullName>
    </submittedName>
</protein>
<name>A0A0E9Q456_ANGAN</name>
<sequence length="50" mass="5447">MSTTTSRSTRLGCIRAVHMATLPPILWPIRIHFPCAAGQGAAEDHWSSLT</sequence>
<organism evidence="1">
    <name type="scientific">Anguilla anguilla</name>
    <name type="common">European freshwater eel</name>
    <name type="synonym">Muraena anguilla</name>
    <dbReference type="NCBI Taxonomy" id="7936"/>
    <lineage>
        <taxon>Eukaryota</taxon>
        <taxon>Metazoa</taxon>
        <taxon>Chordata</taxon>
        <taxon>Craniata</taxon>
        <taxon>Vertebrata</taxon>
        <taxon>Euteleostomi</taxon>
        <taxon>Actinopterygii</taxon>
        <taxon>Neopterygii</taxon>
        <taxon>Teleostei</taxon>
        <taxon>Anguilliformes</taxon>
        <taxon>Anguillidae</taxon>
        <taxon>Anguilla</taxon>
    </lineage>
</organism>
<accession>A0A0E9Q456</accession>
<reference evidence="1" key="2">
    <citation type="journal article" date="2015" name="Fish Shellfish Immunol.">
        <title>Early steps in the European eel (Anguilla anguilla)-Vibrio vulnificus interaction in the gills: Role of the RtxA13 toxin.</title>
        <authorList>
            <person name="Callol A."/>
            <person name="Pajuelo D."/>
            <person name="Ebbesson L."/>
            <person name="Teles M."/>
            <person name="MacKenzie S."/>
            <person name="Amaro C."/>
        </authorList>
    </citation>
    <scope>NUCLEOTIDE SEQUENCE</scope>
</reference>
<dbReference type="EMBL" id="GBXM01097295">
    <property type="protein sequence ID" value="JAH11282.1"/>
    <property type="molecule type" value="Transcribed_RNA"/>
</dbReference>